<proteinExistence type="predicted"/>
<feature type="region of interest" description="Disordered" evidence="6">
    <location>
        <begin position="266"/>
        <end position="307"/>
    </location>
</feature>
<feature type="transmembrane region" description="Helical" evidence="7">
    <location>
        <begin position="349"/>
        <end position="367"/>
    </location>
</feature>
<feature type="region of interest" description="Disordered" evidence="6">
    <location>
        <begin position="146"/>
        <end position="170"/>
    </location>
</feature>
<feature type="compositionally biased region" description="Polar residues" evidence="6">
    <location>
        <begin position="277"/>
        <end position="298"/>
    </location>
</feature>
<dbReference type="EMBL" id="JACHMI010000001">
    <property type="protein sequence ID" value="MBB6552344.1"/>
    <property type="molecule type" value="Genomic_DNA"/>
</dbReference>
<dbReference type="InterPro" id="IPR020846">
    <property type="entry name" value="MFS_dom"/>
</dbReference>
<feature type="transmembrane region" description="Helical" evidence="7">
    <location>
        <begin position="411"/>
        <end position="435"/>
    </location>
</feature>
<keyword evidence="4 7" id="KW-1133">Transmembrane helix</keyword>
<evidence type="ECO:0000256" key="1">
    <source>
        <dbReference type="ARBA" id="ARBA00004651"/>
    </source>
</evidence>
<dbReference type="InterPro" id="IPR011701">
    <property type="entry name" value="MFS"/>
</dbReference>
<dbReference type="PANTHER" id="PTHR42718">
    <property type="entry name" value="MAJOR FACILITATOR SUPERFAMILY MULTIDRUG TRANSPORTER MFSC"/>
    <property type="match status" value="1"/>
</dbReference>
<dbReference type="RefSeq" id="WP_185106277.1">
    <property type="nucleotide sequence ID" value="NZ_BAAAXY010000185.1"/>
</dbReference>
<feature type="transmembrane region" description="Helical" evidence="7">
    <location>
        <begin position="74"/>
        <end position="92"/>
    </location>
</feature>
<feature type="transmembrane region" description="Helical" evidence="7">
    <location>
        <begin position="224"/>
        <end position="243"/>
    </location>
</feature>
<dbReference type="Gene3D" id="1.20.1250.20">
    <property type="entry name" value="MFS general substrate transporter like domains"/>
    <property type="match status" value="1"/>
</dbReference>
<evidence type="ECO:0000256" key="3">
    <source>
        <dbReference type="ARBA" id="ARBA00022692"/>
    </source>
</evidence>
<keyword evidence="5 7" id="KW-0472">Membrane</keyword>
<feature type="domain" description="Major facilitator superfamily (MFS) profile" evidence="8">
    <location>
        <begin position="5"/>
        <end position="498"/>
    </location>
</feature>
<evidence type="ECO:0000313" key="9">
    <source>
        <dbReference type="EMBL" id="MBB6552344.1"/>
    </source>
</evidence>
<dbReference type="InterPro" id="IPR036259">
    <property type="entry name" value="MFS_trans_sf"/>
</dbReference>
<keyword evidence="3 7" id="KW-0812">Transmembrane</keyword>
<name>A0A7X0U2C5_9ACTN</name>
<comment type="caution">
    <text evidence="9">The sequence shown here is derived from an EMBL/GenBank/DDBJ whole genome shotgun (WGS) entry which is preliminary data.</text>
</comment>
<keyword evidence="10" id="KW-1185">Reference proteome</keyword>
<evidence type="ECO:0000256" key="2">
    <source>
        <dbReference type="ARBA" id="ARBA00022448"/>
    </source>
</evidence>
<evidence type="ECO:0000256" key="7">
    <source>
        <dbReference type="SAM" id="Phobius"/>
    </source>
</evidence>
<dbReference type="GO" id="GO:0005886">
    <property type="term" value="C:plasma membrane"/>
    <property type="evidence" value="ECO:0007669"/>
    <property type="project" value="UniProtKB-SubCell"/>
</dbReference>
<protein>
    <submittedName>
        <fullName evidence="9">MFS family permease</fullName>
    </submittedName>
</protein>
<dbReference type="SUPFAM" id="SSF103473">
    <property type="entry name" value="MFS general substrate transporter"/>
    <property type="match status" value="2"/>
</dbReference>
<sequence>MSRLRSPVAAAGLIAFALTLTLSSGNVALPAIERDLGVSFAVSRWAVLGYALAAVVFVPFAWRSLRGVGLRRAMVWGVGGFGVASVVCALAPEIGTLLAGRLVLAAFAALLTVLTTVLAVSGEGQGTVPGTNRNAVPITVRNAVPSPGRNAVSSPGSVERDPGAELAGAGAAGRGAVELGATRASGKAGGRRDGSVGGLAVAAVCATLGGFAGAAAGGGLVSPLGWRALLLLPVPLCLLALITRIPGPRPSARASATSNPATASSTAAFADTTVSSPTTAQTNTTVSLPTTAQTNTAISPSRAAPTGTPAARAPALLAVTMLATIDALVIVLSPFFLFQGQVMQSALPLVGLTVTGLPVALIAGAAIGTRLTGRFGPRAVALAGAALAALGLLLLLPLSPAWSAAEVALRLAVVGAGMGLYGGPAHSLVMTGGALDRAAGRLQFARGLGYVLGPALAATLWAAEGFGRAGVGTALLPALGAAAVAALTLIPYRSMTTRRPSLQRPGAPWTPTRSRV</sequence>
<dbReference type="PANTHER" id="PTHR42718:SF9">
    <property type="entry name" value="MAJOR FACILITATOR SUPERFAMILY MULTIDRUG TRANSPORTER MFSC"/>
    <property type="match status" value="1"/>
</dbReference>
<evidence type="ECO:0000256" key="6">
    <source>
        <dbReference type="SAM" id="MobiDB-lite"/>
    </source>
</evidence>
<gene>
    <name evidence="9" type="ORF">HD593_007139</name>
</gene>
<accession>A0A7X0U2C5</accession>
<evidence type="ECO:0000313" key="10">
    <source>
        <dbReference type="Proteomes" id="UP000565579"/>
    </source>
</evidence>
<dbReference type="AlphaFoldDB" id="A0A7X0U2C5"/>
<feature type="transmembrane region" description="Helical" evidence="7">
    <location>
        <begin position="98"/>
        <end position="120"/>
    </location>
</feature>
<comment type="subcellular location">
    <subcellularLocation>
        <location evidence="1">Cell membrane</location>
        <topology evidence="1">Multi-pass membrane protein</topology>
    </subcellularLocation>
</comment>
<dbReference type="Proteomes" id="UP000565579">
    <property type="component" value="Unassembled WGS sequence"/>
</dbReference>
<reference evidence="9 10" key="1">
    <citation type="submission" date="2020-08" db="EMBL/GenBank/DDBJ databases">
        <title>Sequencing the genomes of 1000 actinobacteria strains.</title>
        <authorList>
            <person name="Klenk H.-P."/>
        </authorList>
    </citation>
    <scope>NUCLEOTIDE SEQUENCE [LARGE SCALE GENOMIC DNA]</scope>
    <source>
        <strain evidence="9 10">DSM 43768</strain>
    </source>
</reference>
<feature type="transmembrane region" description="Helical" evidence="7">
    <location>
        <begin position="379"/>
        <end position="399"/>
    </location>
</feature>
<dbReference type="PROSITE" id="PS50850">
    <property type="entry name" value="MFS"/>
    <property type="match status" value="1"/>
</dbReference>
<evidence type="ECO:0000256" key="4">
    <source>
        <dbReference type="ARBA" id="ARBA00022989"/>
    </source>
</evidence>
<evidence type="ECO:0000259" key="8">
    <source>
        <dbReference type="PROSITE" id="PS50850"/>
    </source>
</evidence>
<dbReference type="GO" id="GO:0022857">
    <property type="term" value="F:transmembrane transporter activity"/>
    <property type="evidence" value="ECO:0007669"/>
    <property type="project" value="InterPro"/>
</dbReference>
<dbReference type="Pfam" id="PF07690">
    <property type="entry name" value="MFS_1"/>
    <property type="match status" value="1"/>
</dbReference>
<feature type="transmembrane region" description="Helical" evidence="7">
    <location>
        <begin position="447"/>
        <end position="463"/>
    </location>
</feature>
<feature type="transmembrane region" description="Helical" evidence="7">
    <location>
        <begin position="469"/>
        <end position="490"/>
    </location>
</feature>
<organism evidence="9 10">
    <name type="scientific">Nonomuraea rubra</name>
    <dbReference type="NCBI Taxonomy" id="46180"/>
    <lineage>
        <taxon>Bacteria</taxon>
        <taxon>Bacillati</taxon>
        <taxon>Actinomycetota</taxon>
        <taxon>Actinomycetes</taxon>
        <taxon>Streptosporangiales</taxon>
        <taxon>Streptosporangiaceae</taxon>
        <taxon>Nonomuraea</taxon>
    </lineage>
</organism>
<feature type="transmembrane region" description="Helical" evidence="7">
    <location>
        <begin position="196"/>
        <end position="218"/>
    </location>
</feature>
<evidence type="ECO:0000256" key="5">
    <source>
        <dbReference type="ARBA" id="ARBA00023136"/>
    </source>
</evidence>
<feature type="transmembrane region" description="Helical" evidence="7">
    <location>
        <begin position="41"/>
        <end position="62"/>
    </location>
</feature>
<keyword evidence="2" id="KW-0813">Transport</keyword>
<feature type="transmembrane region" description="Helical" evidence="7">
    <location>
        <begin position="315"/>
        <end position="337"/>
    </location>
</feature>
<feature type="compositionally biased region" description="Low complexity" evidence="6">
    <location>
        <begin position="266"/>
        <end position="276"/>
    </location>
</feature>